<dbReference type="STRING" id="633148.Tagg_0916"/>
<dbReference type="InterPro" id="IPR024654">
    <property type="entry name" value="Calcineurin-like_PHP_lpxH"/>
</dbReference>
<gene>
    <name evidence="2" type="ordered locus">Tagg_0916</name>
</gene>
<dbReference type="HOGENOM" id="CLU_074761_1_1_2"/>
<sequence>MKILVLSDIHGNLDALKTILEHAPSWDELWVLGDLVDYGPEPGEVIDFVKSLGPRHLLRGNHDHAVAYGVDCGCGEKTHDLSVYTRIKISVKMISRGQVEWLRILSPVERVADKGLEAVLVHGSPRNPLYDYMLPTLPPEDLRRMLTPPPLSTYGFKGMVTGLVVSGHTHIPMDVRVGDTRIVNPGSVGQPRDGDPRASCGLLDSETMEFRIIRVKYDVEKTLSKLKALITDQAIYQRLASILLTGRV</sequence>
<proteinExistence type="predicted"/>
<dbReference type="OrthoDB" id="9937at2157"/>
<dbReference type="EMBL" id="CP001939">
    <property type="protein sequence ID" value="ADG91188.1"/>
    <property type="molecule type" value="Genomic_DNA"/>
</dbReference>
<keyword evidence="3" id="KW-1185">Reference proteome</keyword>
<dbReference type="Gene3D" id="3.60.21.10">
    <property type="match status" value="1"/>
</dbReference>
<name>D5U238_THEAM</name>
<dbReference type="PIRSF" id="PIRSF000883">
    <property type="entry name" value="Pesterase_MJ0912"/>
    <property type="match status" value="1"/>
</dbReference>
<dbReference type="PANTHER" id="PTHR42850:SF2">
    <property type="entry name" value="BLL5683 PROTEIN"/>
    <property type="match status" value="1"/>
</dbReference>
<dbReference type="PANTHER" id="PTHR42850">
    <property type="entry name" value="METALLOPHOSPHOESTERASE"/>
    <property type="match status" value="1"/>
</dbReference>
<dbReference type="InterPro" id="IPR011152">
    <property type="entry name" value="Pesterase_MJ0912"/>
</dbReference>
<protein>
    <submittedName>
        <fullName evidence="2">Metallophosphoesterase</fullName>
    </submittedName>
</protein>
<feature type="domain" description="Calcineurin-like phosphoesterase" evidence="1">
    <location>
        <begin position="1"/>
        <end position="207"/>
    </location>
</feature>
<dbReference type="InterPro" id="IPR029052">
    <property type="entry name" value="Metallo-depent_PP-like"/>
</dbReference>
<evidence type="ECO:0000313" key="2">
    <source>
        <dbReference type="EMBL" id="ADG91188.1"/>
    </source>
</evidence>
<reference evidence="2 3" key="1">
    <citation type="journal article" date="2010" name="Stand. Genomic Sci.">
        <title>Complete genome sequence of Thermosphaera aggregans type strain (M11TL).</title>
        <authorList>
            <person name="Spring S."/>
            <person name="Rachel R."/>
            <person name="Lapidus A."/>
            <person name="Davenport K."/>
            <person name="Tice H."/>
            <person name="Copeland A."/>
            <person name="Cheng J.F."/>
            <person name="Lucas S."/>
            <person name="Chen F."/>
            <person name="Nolan M."/>
            <person name="Bruce D."/>
            <person name="Goodwin L."/>
            <person name="Pitluck S."/>
            <person name="Ivanova N."/>
            <person name="Mavromatis K."/>
            <person name="Ovchinnikova G."/>
            <person name="Pati A."/>
            <person name="Chen A."/>
            <person name="Palaniappan K."/>
            <person name="Land M."/>
            <person name="Hauser L."/>
            <person name="Chang Y.J."/>
            <person name="Jeffries C.C."/>
            <person name="Brettin T."/>
            <person name="Detter J.C."/>
            <person name="Tapia R."/>
            <person name="Han C."/>
            <person name="Heimerl T."/>
            <person name="Weikl F."/>
            <person name="Brambilla E."/>
            <person name="Goker M."/>
            <person name="Bristow J."/>
            <person name="Eisen J.A."/>
            <person name="Markowitz V."/>
            <person name="Hugenholtz P."/>
            <person name="Kyrpides N.C."/>
            <person name="Klenk H.P."/>
        </authorList>
    </citation>
    <scope>NUCLEOTIDE SEQUENCE [LARGE SCALE GENOMIC DNA]</scope>
    <source>
        <strain evidence="3">DSM 11486 / M11TL</strain>
    </source>
</reference>
<evidence type="ECO:0000313" key="3">
    <source>
        <dbReference type="Proteomes" id="UP000002376"/>
    </source>
</evidence>
<dbReference type="KEGG" id="tag:Tagg_0916"/>
<dbReference type="InterPro" id="IPR050126">
    <property type="entry name" value="Ap4A_hydrolase"/>
</dbReference>
<dbReference type="Pfam" id="PF12850">
    <property type="entry name" value="Metallophos_2"/>
    <property type="match status" value="1"/>
</dbReference>
<reference key="3">
    <citation type="submission" date="2010-02" db="EMBL/GenBank/DDBJ databases">
        <title>Complete genome sequence of Thermosphaera aggregans type strain (M11TL).</title>
        <authorList>
            <consortium name="US DOE Joint Genome Institute (JGI-PGF)"/>
            <person name="Spring S."/>
            <person name="Lapidus A."/>
            <person name="Munk C."/>
            <person name="Schroeder M."/>
            <person name="Glavina Del Rio T."/>
            <person name="Tice H."/>
            <person name="Copeland A."/>
            <person name="Cheng J.-F."/>
            <person name="Lucas S."/>
            <person name="Chen F."/>
            <person name="Nolan M."/>
            <person name="Bruce D."/>
            <person name="Goodwin L."/>
            <person name="Pitluck S."/>
            <person name="Ivanova N."/>
            <person name="Mavromatis K."/>
            <person name="Ovchinnikova G."/>
            <person name="Pati A."/>
            <person name="Chen A."/>
            <person name="Palaniappan K."/>
            <person name="Land M."/>
            <person name="Hauser L."/>
            <person name="Chang Y.-J."/>
            <person name="Jeffries C.C."/>
            <person name="Brettin T."/>
            <person name="Detter J.C."/>
            <person name="Tapia R."/>
            <person name="Han C."/>
            <person name="Chain P."/>
            <person name="Heimerl T."/>
            <person name="Weik F."/>
            <person name="Goker M."/>
            <person name="Rachel R."/>
            <person name="Bristow J."/>
            <person name="Eisen J.A."/>
            <person name="Markowitz V."/>
            <person name="Hugenholtz P."/>
            <person name="Kyrpides N.C."/>
            <person name="Klenk H.-P."/>
        </authorList>
    </citation>
    <scope>NUCLEOTIDE SEQUENCE</scope>
    <source>
        <strain>DSM 11486</strain>
    </source>
</reference>
<dbReference type="RefSeq" id="WP_013129781.1">
    <property type="nucleotide sequence ID" value="NC_014160.1"/>
</dbReference>
<dbReference type="eggNOG" id="arCOG01143">
    <property type="taxonomic scope" value="Archaea"/>
</dbReference>
<dbReference type="GO" id="GO:0005737">
    <property type="term" value="C:cytoplasm"/>
    <property type="evidence" value="ECO:0007669"/>
    <property type="project" value="TreeGrafter"/>
</dbReference>
<dbReference type="AlphaFoldDB" id="D5U238"/>
<dbReference type="Proteomes" id="UP000002376">
    <property type="component" value="Chromosome"/>
</dbReference>
<dbReference type="SUPFAM" id="SSF56300">
    <property type="entry name" value="Metallo-dependent phosphatases"/>
    <property type="match status" value="1"/>
</dbReference>
<organism evidence="2 3">
    <name type="scientific">Thermosphaera aggregans (strain DSM 11486 / M11TL)</name>
    <dbReference type="NCBI Taxonomy" id="633148"/>
    <lineage>
        <taxon>Archaea</taxon>
        <taxon>Thermoproteota</taxon>
        <taxon>Thermoprotei</taxon>
        <taxon>Desulfurococcales</taxon>
        <taxon>Desulfurococcaceae</taxon>
        <taxon>Thermosphaera</taxon>
    </lineage>
</organism>
<accession>D5U238</accession>
<evidence type="ECO:0000259" key="1">
    <source>
        <dbReference type="Pfam" id="PF12850"/>
    </source>
</evidence>
<dbReference type="GeneID" id="9165935"/>
<reference evidence="3" key="2">
    <citation type="journal article" date="2010" name="Stand. Genomic Sci.">
        <title>Complete genome sequence of Thermosphaera aggregans type strain (M11TLT).</title>
        <authorList>
            <person name="Spring S."/>
            <person name="Rachel R."/>
            <person name="Lapidus A."/>
            <person name="Davenport K."/>
            <person name="Tice H."/>
            <person name="Copeland A."/>
            <person name="Cheng J.-F."/>
            <person name="Lucas S."/>
            <person name="Chen F."/>
            <person name="Nolan M."/>
            <person name="Bruce D."/>
            <person name="Goodwin L."/>
            <person name="Pitluck S."/>
            <person name="Ivanova N."/>
            <person name="Mavromatis K."/>
            <person name="Ovchinnikova G."/>
            <person name="Pati A."/>
            <person name="Chen A."/>
            <person name="Palaniappan K."/>
            <person name="Land M."/>
            <person name="Hauser L."/>
            <person name="Chang Y.-J."/>
            <person name="Jeffries C.C."/>
            <person name="Brettin T."/>
            <person name="Detter J.C."/>
            <person name="Tapia R."/>
            <person name="Han C."/>
            <person name="Heimerl T."/>
            <person name="Weikl F."/>
            <person name="Brambilla E."/>
            <person name="Goker M."/>
            <person name="Bristow J."/>
            <person name="Eisen J.A."/>
            <person name="Markowitz V."/>
            <person name="Hugenholtz P."/>
            <person name="Kyrpides N.C."/>
            <person name="Klenk H.-P."/>
        </authorList>
    </citation>
    <scope>NUCLEOTIDE SEQUENCE [LARGE SCALE GENOMIC DNA]</scope>
    <source>
        <strain evidence="3">DSM 11486 / M11TL</strain>
    </source>
</reference>
<dbReference type="GO" id="GO:0016791">
    <property type="term" value="F:phosphatase activity"/>
    <property type="evidence" value="ECO:0007669"/>
    <property type="project" value="TreeGrafter"/>
</dbReference>